<dbReference type="SUPFAM" id="SSF118196">
    <property type="entry name" value="YaeB-like"/>
    <property type="match status" value="1"/>
</dbReference>
<protein>
    <recommendedName>
        <fullName evidence="4">TsaA-like domain-containing protein</fullName>
    </recommendedName>
</protein>
<organism evidence="5 6">
    <name type="scientific">Spinacia oleracea</name>
    <name type="common">Spinach</name>
    <dbReference type="NCBI Taxonomy" id="3562"/>
    <lineage>
        <taxon>Eukaryota</taxon>
        <taxon>Viridiplantae</taxon>
        <taxon>Streptophyta</taxon>
        <taxon>Embryophyta</taxon>
        <taxon>Tracheophyta</taxon>
        <taxon>Spermatophyta</taxon>
        <taxon>Magnoliopsida</taxon>
        <taxon>eudicotyledons</taxon>
        <taxon>Gunneridae</taxon>
        <taxon>Pentapetalae</taxon>
        <taxon>Caryophyllales</taxon>
        <taxon>Chenopodiaceae</taxon>
        <taxon>Chenopodioideae</taxon>
        <taxon>Anserineae</taxon>
        <taxon>Spinacia</taxon>
    </lineage>
</organism>
<keyword evidence="3" id="KW-1133">Transmembrane helix</keyword>
<dbReference type="NCBIfam" id="TIGR00104">
    <property type="entry name" value="tRNA_TsaA"/>
    <property type="match status" value="1"/>
</dbReference>
<reference evidence="5" key="1">
    <citation type="journal article" date="2021" name="Nat. Commun.">
        <title>Genomic analyses provide insights into spinach domestication and the genetic basis of agronomic traits.</title>
        <authorList>
            <person name="Cai X."/>
            <person name="Sun X."/>
            <person name="Xu C."/>
            <person name="Sun H."/>
            <person name="Wang X."/>
            <person name="Ge C."/>
            <person name="Zhang Z."/>
            <person name="Wang Q."/>
            <person name="Fei Z."/>
            <person name="Jiao C."/>
            <person name="Wang Q."/>
        </authorList>
    </citation>
    <scope>NUCLEOTIDE SEQUENCE [LARGE SCALE GENOMIC DNA]</scope>
    <source>
        <strain evidence="5">cv. Varoflay</strain>
    </source>
</reference>
<evidence type="ECO:0000259" key="4">
    <source>
        <dbReference type="PROSITE" id="PS51668"/>
    </source>
</evidence>
<dbReference type="FunFam" id="2.40.30.70:FF:000003">
    <property type="entry name" value="tRNA (Adenine(37)-N6)-methyltransferase isoform A"/>
    <property type="match status" value="1"/>
</dbReference>
<dbReference type="RefSeq" id="XP_021867066.1">
    <property type="nucleotide sequence ID" value="XM_022011374.2"/>
</dbReference>
<proteinExistence type="inferred from homology"/>
<keyword evidence="1" id="KW-0949">S-adenosyl-L-methionine</keyword>
<dbReference type="CDD" id="cd09281">
    <property type="entry name" value="UPF0066"/>
    <property type="match status" value="1"/>
</dbReference>
<dbReference type="AlphaFoldDB" id="A0A9R0JFT6"/>
<evidence type="ECO:0000256" key="2">
    <source>
        <dbReference type="ARBA" id="ARBA00033753"/>
    </source>
</evidence>
<keyword evidence="3" id="KW-0812">Transmembrane</keyword>
<gene>
    <name evidence="6" type="primary">LOC110805746</name>
</gene>
<sequence>MGDSTATSPWLPTTFIVAAITAYFILGKKWRAIESKVRDLETSLKSSLDKCAAERQGRIRAQQELRKALLQPNTDNLEPTSYPMIPIGTVQSCFSTRNGTPRQPLLVPLARACLMFDPTRVPPASLEGLEEYSHIWIIYVFHLNTDLDKLWLEPSRSKIKAKVRVPRLKGGKKGVYATRTPHRPSPIGLTVAKIEAVQGHMILLSGVDLVDGTPVLDVKPYLPYCDSIQESMVPEWVKEDSLLAVASVIFSDGFHSLLAYCWDSVERTSLYSSPSEMKKLIEQVLSWDIRSSSQRHRPHKSLPTANISSCGEDCEGEESFNPVSEKCDPTLIVYHLILEDLDISYMIDYNGNVLVDSVAPVSRVPKSNQNRSNYTAWKHKLG</sequence>
<dbReference type="KEGG" id="soe:110805746"/>
<evidence type="ECO:0000313" key="5">
    <source>
        <dbReference type="Proteomes" id="UP000813463"/>
    </source>
</evidence>
<evidence type="ECO:0000313" key="6">
    <source>
        <dbReference type="RefSeq" id="XP_021867066.1"/>
    </source>
</evidence>
<dbReference type="Proteomes" id="UP000813463">
    <property type="component" value="Chromosome 2"/>
</dbReference>
<dbReference type="PROSITE" id="PS51668">
    <property type="entry name" value="TSAA_2"/>
    <property type="match status" value="1"/>
</dbReference>
<dbReference type="PANTHER" id="PTHR12818:SF0">
    <property type="entry name" value="TRNA (ADENINE(37)-N6)-METHYLTRANSFERASE"/>
    <property type="match status" value="1"/>
</dbReference>
<keyword evidence="5" id="KW-1185">Reference proteome</keyword>
<accession>A0A9R0JFT6</accession>
<feature type="transmembrane region" description="Helical" evidence="3">
    <location>
        <begin position="6"/>
        <end position="26"/>
    </location>
</feature>
<dbReference type="InterPro" id="IPR036413">
    <property type="entry name" value="YaeB-like_sf"/>
</dbReference>
<evidence type="ECO:0000256" key="1">
    <source>
        <dbReference type="ARBA" id="ARBA00022691"/>
    </source>
</evidence>
<dbReference type="GeneID" id="110805746"/>
<feature type="domain" description="TsaA-like" evidence="4">
    <location>
        <begin position="84"/>
        <end position="230"/>
    </location>
</feature>
<name>A0A9R0JFT6_SPIOL</name>
<dbReference type="InterPro" id="IPR040372">
    <property type="entry name" value="YaeB-like"/>
</dbReference>
<dbReference type="PANTHER" id="PTHR12818">
    <property type="entry name" value="TRNA (ADENINE(37)-N6)-METHYLTRANSFERASE"/>
    <property type="match status" value="1"/>
</dbReference>
<dbReference type="InterPro" id="IPR023370">
    <property type="entry name" value="TrmO-like_N"/>
</dbReference>
<evidence type="ECO:0000256" key="3">
    <source>
        <dbReference type="SAM" id="Phobius"/>
    </source>
</evidence>
<comment type="similarity">
    <text evidence="2">Belongs to the tRNA methyltransferase O family.</text>
</comment>
<reference evidence="6" key="2">
    <citation type="submission" date="2025-08" db="UniProtKB">
        <authorList>
            <consortium name="RefSeq"/>
        </authorList>
    </citation>
    <scope>IDENTIFICATION</scope>
    <source>
        <tissue evidence="6">Leaf</tissue>
    </source>
</reference>
<dbReference type="OrthoDB" id="4882at2759"/>
<dbReference type="InterPro" id="IPR036414">
    <property type="entry name" value="YaeB_N_sf"/>
</dbReference>
<dbReference type="Gene3D" id="2.40.30.70">
    <property type="entry name" value="YaeB-like"/>
    <property type="match status" value="1"/>
</dbReference>
<keyword evidence="3" id="KW-0472">Membrane</keyword>
<dbReference type="Pfam" id="PF01980">
    <property type="entry name" value="TrmO_N"/>
    <property type="match status" value="1"/>
</dbReference>